<dbReference type="SUPFAM" id="SSF47413">
    <property type="entry name" value="lambda repressor-like DNA-binding domains"/>
    <property type="match status" value="1"/>
</dbReference>
<accession>A0ABD5ZKI4</accession>
<dbReference type="SMART" id="SM00530">
    <property type="entry name" value="HTH_XRE"/>
    <property type="match status" value="1"/>
</dbReference>
<evidence type="ECO:0000256" key="1">
    <source>
        <dbReference type="SAM" id="MobiDB-lite"/>
    </source>
</evidence>
<sequence length="176" mass="18322">MAKYSTGGVGSDDADSCELCGKEGVSLSEQSVAGATLQVCAECARHGEGGKRSSGGSGGSGGDGSGRGDEQDRRRKAARNTARLADANTGDATRWEKEGTDYQDDPLPYLLRDYGEKMAEARQSAGLQPDELAGELGVTEADVLAVEQGRANRANIPGSLITAIEERLNVQLSEDA</sequence>
<dbReference type="EMBL" id="JBHTAP010000001">
    <property type="protein sequence ID" value="MFC7234029.1"/>
    <property type="molecule type" value="Genomic_DNA"/>
</dbReference>
<dbReference type="Gene3D" id="1.10.260.40">
    <property type="entry name" value="lambda repressor-like DNA-binding domains"/>
    <property type="match status" value="1"/>
</dbReference>
<gene>
    <name evidence="3" type="ORF">ACFQJ4_01735</name>
</gene>
<reference evidence="3 4" key="1">
    <citation type="journal article" date="2019" name="Int. J. Syst. Evol. Microbiol.">
        <title>The Global Catalogue of Microorganisms (GCM) 10K type strain sequencing project: providing services to taxonomists for standard genome sequencing and annotation.</title>
        <authorList>
            <consortium name="The Broad Institute Genomics Platform"/>
            <consortium name="The Broad Institute Genome Sequencing Center for Infectious Disease"/>
            <person name="Wu L."/>
            <person name="Ma J."/>
        </authorList>
    </citation>
    <scope>NUCLEOTIDE SEQUENCE [LARGE SCALE GENOMIC DNA]</scope>
    <source>
        <strain evidence="3 4">DT85</strain>
    </source>
</reference>
<dbReference type="GeneID" id="79265692"/>
<dbReference type="CDD" id="cd00093">
    <property type="entry name" value="HTH_XRE"/>
    <property type="match status" value="1"/>
</dbReference>
<dbReference type="AlphaFoldDB" id="A0ABD5ZKI4"/>
<dbReference type="InterPro" id="IPR001387">
    <property type="entry name" value="Cro/C1-type_HTH"/>
</dbReference>
<dbReference type="Pfam" id="PF24250">
    <property type="entry name" value="HVO_2718"/>
    <property type="match status" value="1"/>
</dbReference>
<dbReference type="InterPro" id="IPR057937">
    <property type="entry name" value="HVO_2718-like_HTH"/>
</dbReference>
<dbReference type="InterPro" id="IPR058562">
    <property type="entry name" value="MJ0586_N"/>
</dbReference>
<keyword evidence="4" id="KW-1185">Reference proteome</keyword>
<organism evidence="3 4">
    <name type="scientific">Halosegnis marinus</name>
    <dbReference type="NCBI Taxonomy" id="3034023"/>
    <lineage>
        <taxon>Archaea</taxon>
        <taxon>Methanobacteriati</taxon>
        <taxon>Methanobacteriota</taxon>
        <taxon>Stenosarchaea group</taxon>
        <taxon>Halobacteria</taxon>
        <taxon>Halobacteriales</taxon>
        <taxon>Natronomonadaceae</taxon>
        <taxon>Halosegnis</taxon>
    </lineage>
</organism>
<dbReference type="Pfam" id="PF26602">
    <property type="entry name" value="HVO_2718_N"/>
    <property type="match status" value="1"/>
</dbReference>
<evidence type="ECO:0000313" key="4">
    <source>
        <dbReference type="Proteomes" id="UP001596398"/>
    </source>
</evidence>
<dbReference type="Proteomes" id="UP001596398">
    <property type="component" value="Unassembled WGS sequence"/>
</dbReference>
<name>A0ABD5ZKI4_9EURY</name>
<comment type="caution">
    <text evidence="3">The sequence shown here is derived from an EMBL/GenBank/DDBJ whole genome shotgun (WGS) entry which is preliminary data.</text>
</comment>
<feature type="region of interest" description="Disordered" evidence="1">
    <location>
        <begin position="46"/>
        <end position="108"/>
    </location>
</feature>
<evidence type="ECO:0000259" key="2">
    <source>
        <dbReference type="SMART" id="SM00530"/>
    </source>
</evidence>
<evidence type="ECO:0000313" key="3">
    <source>
        <dbReference type="EMBL" id="MFC7234029.1"/>
    </source>
</evidence>
<feature type="domain" description="HTH cro/C1-type" evidence="2">
    <location>
        <begin position="117"/>
        <end position="175"/>
    </location>
</feature>
<feature type="compositionally biased region" description="Gly residues" evidence="1">
    <location>
        <begin position="52"/>
        <end position="65"/>
    </location>
</feature>
<dbReference type="InterPro" id="IPR010982">
    <property type="entry name" value="Lambda_DNA-bd_dom_sf"/>
</dbReference>
<proteinExistence type="predicted"/>
<protein>
    <submittedName>
        <fullName evidence="3">Multiprotein-bridging factor 1 family protein</fullName>
    </submittedName>
</protein>
<dbReference type="RefSeq" id="WP_276235025.1">
    <property type="nucleotide sequence ID" value="NZ_CP119802.1"/>
</dbReference>